<organism evidence="2 3">
    <name type="scientific">Symbiodinium natans</name>
    <dbReference type="NCBI Taxonomy" id="878477"/>
    <lineage>
        <taxon>Eukaryota</taxon>
        <taxon>Sar</taxon>
        <taxon>Alveolata</taxon>
        <taxon>Dinophyceae</taxon>
        <taxon>Suessiales</taxon>
        <taxon>Symbiodiniaceae</taxon>
        <taxon>Symbiodinium</taxon>
    </lineage>
</organism>
<feature type="region of interest" description="Disordered" evidence="1">
    <location>
        <begin position="726"/>
        <end position="746"/>
    </location>
</feature>
<feature type="compositionally biased region" description="Basic and acidic residues" evidence="1">
    <location>
        <begin position="223"/>
        <end position="238"/>
    </location>
</feature>
<evidence type="ECO:0000313" key="3">
    <source>
        <dbReference type="Proteomes" id="UP000604046"/>
    </source>
</evidence>
<feature type="region of interest" description="Disordered" evidence="1">
    <location>
        <begin position="209"/>
        <end position="259"/>
    </location>
</feature>
<accession>A0A812QBW6</accession>
<name>A0A812QBW6_9DINO</name>
<protein>
    <submittedName>
        <fullName evidence="2">Uncharacterized protein</fullName>
    </submittedName>
</protein>
<dbReference type="EMBL" id="CAJNDS010002216">
    <property type="protein sequence ID" value="CAE7377999.1"/>
    <property type="molecule type" value="Genomic_DNA"/>
</dbReference>
<dbReference type="Proteomes" id="UP000604046">
    <property type="component" value="Unassembled WGS sequence"/>
</dbReference>
<comment type="caution">
    <text evidence="2">The sequence shown here is derived from an EMBL/GenBank/DDBJ whole genome shotgun (WGS) entry which is preliminary data.</text>
</comment>
<evidence type="ECO:0000256" key="1">
    <source>
        <dbReference type="SAM" id="MobiDB-lite"/>
    </source>
</evidence>
<evidence type="ECO:0000313" key="2">
    <source>
        <dbReference type="EMBL" id="CAE7377999.1"/>
    </source>
</evidence>
<dbReference type="AlphaFoldDB" id="A0A812QBW6"/>
<sequence>MRARVEPAADTAVVRAMPNAERLARQEALKKRVTGLILSPETLPAHSVVDTLVKQLEDGVLQYLPAYRIISCAQEAQQLKKDQQVVVDGEGNLKMASKAESATCDTHTDLALRNAWTRRSLAYDLAGLCSFQVLEEWCHKCFLALMRPVPSGYSKVTTHQLIAADRHLFTLASHALLGKLAGEPGREKPLETQIKLLSESQEVLQYLNALPTPPPSAPWPGKRKWDDPKGGEKGDKGRGRGKGKSSKGEGRKEFTEGAAFESTPRTVAAVVSTSVGEPGVVATTLAICALRDLDSGRGAPSCSRSLRRSLRIVSRPEALAEQLLRKPTLAALDVLRVFDLLPRNPSKRDAFHHRSFGCGAWVFGSQIGIRTDTKSFPKSAALFCRYVHQVNPHHTFSSLVLLDDVQSPLHVDCNNDRSSWNLVIPLTRFRNGQIWEECEGGADRFEDASGTFWGRLHEVSAEPVLLHAAVNRHAVLPWQGRRVVLIAFTPRDSPKLPPPDRDWLRSLGFRLPSPSALPIPGPPKLFLEVFSGSANLARAAVPTVRLDLASSLGRDALFRLLSDKKPAAVHLGPPCGASSRARERPLPAKLRALGLRDPRPLRSADFPLGLPHIDPASDDGLRLAAANRLYDLVFHVLLWCAEHDCVFTLENPTNSWFWSVLALMTCMRSSSTLVSTVVLAQSPPSCSAIGMPLAAFVPVAAAVMCMNLGASAGALEVLGAPPVQGGDSGEAAEVLPETSPDSEGLGLDRGEDCQVGFYRDPSEWFQAAKKVYHPLDSENELPKGLKASLEANMVADRRALFLRRKLALMKAEILAKKLEQDESKLHSAMPSWMQTVMQGKRILLLESLLRQHNFDDMEAIELLKSGVRLSGVSECPAAFDVKVKSATSTEAELRQVAPLKRAALLLENRVSDPELERDLLKVTMDEAKAGWLQGPFSSEKEVSEHLGRSDWSLMRRFGVRQGGKLRPIDDACDSDLNSTFTSTMKLKLQDGDFCISLAMEIAKRVVGKPGV</sequence>
<keyword evidence="3" id="KW-1185">Reference proteome</keyword>
<gene>
    <name evidence="2" type="ORF">SNAT2548_LOCUS20642</name>
</gene>
<dbReference type="OrthoDB" id="448744at2759"/>
<feature type="compositionally biased region" description="Basic and acidic residues" evidence="1">
    <location>
        <begin position="246"/>
        <end position="255"/>
    </location>
</feature>
<feature type="non-terminal residue" evidence="2">
    <location>
        <position position="1011"/>
    </location>
</feature>
<proteinExistence type="predicted"/>
<reference evidence="2" key="1">
    <citation type="submission" date="2021-02" db="EMBL/GenBank/DDBJ databases">
        <authorList>
            <person name="Dougan E. K."/>
            <person name="Rhodes N."/>
            <person name="Thang M."/>
            <person name="Chan C."/>
        </authorList>
    </citation>
    <scope>NUCLEOTIDE SEQUENCE</scope>
</reference>